<feature type="transmembrane region" description="Helical" evidence="1">
    <location>
        <begin position="45"/>
        <end position="73"/>
    </location>
</feature>
<dbReference type="PANTHER" id="PTHR31272:SF9">
    <property type="entry name" value="BLL1027 PROTEIN"/>
    <property type="match status" value="1"/>
</dbReference>
<reference evidence="2 3" key="1">
    <citation type="journal article" date="2016" name="Nat. Commun.">
        <title>Thousands of microbial genomes shed light on interconnected biogeochemical processes in an aquifer system.</title>
        <authorList>
            <person name="Anantharaman K."/>
            <person name="Brown C.T."/>
            <person name="Hug L.A."/>
            <person name="Sharon I."/>
            <person name="Castelle C.J."/>
            <person name="Probst A.J."/>
            <person name="Thomas B.C."/>
            <person name="Singh A."/>
            <person name="Wilkins M.J."/>
            <person name="Karaoz U."/>
            <person name="Brodie E.L."/>
            <person name="Williams K.H."/>
            <person name="Hubbard S.S."/>
            <person name="Banfield J.F."/>
        </authorList>
    </citation>
    <scope>NUCLEOTIDE SEQUENCE [LARGE SCALE GENOMIC DNA]</scope>
</reference>
<name>A0A1F6BZ13_9BACT</name>
<dbReference type="InterPro" id="IPR051790">
    <property type="entry name" value="Cytochrome_c-biogenesis_DsbD"/>
</dbReference>
<proteinExistence type="predicted"/>
<sequence>MKKTIYYWMGGILLFAGVFAFFRLMPIGQSMLWNVSDGGKMILPLVLVSALIDSINPCAFSVLLLTIAFLMSIGKGKREMWKIGGVYIAGLYASYLLIGLGILRALHILNTPHFMAKAGAVLLIVLGGIQLIGHYLPAFPIRLRIPKKSHELIGKLMEKASIPTAFLLGILVGICEFPCTGGPYLMILGLLHDTASYTKGFAYLLIYNVVFVSPLILVLGLAGNKSVLGKVEEWKQQHMGMVKMVGGIVAILLGALIFIL</sequence>
<accession>A0A1F6BZ13</accession>
<feature type="transmembrane region" description="Helical" evidence="1">
    <location>
        <begin position="5"/>
        <end position="25"/>
    </location>
</feature>
<evidence type="ECO:0000313" key="3">
    <source>
        <dbReference type="Proteomes" id="UP000176996"/>
    </source>
</evidence>
<dbReference type="PANTHER" id="PTHR31272">
    <property type="entry name" value="CYTOCHROME C-TYPE BIOGENESIS PROTEIN HI_1454-RELATED"/>
    <property type="match status" value="1"/>
</dbReference>
<evidence type="ECO:0000313" key="2">
    <source>
        <dbReference type="EMBL" id="OGG42150.1"/>
    </source>
</evidence>
<dbReference type="STRING" id="1798471.A3A21_02080"/>
<feature type="transmembrane region" description="Helical" evidence="1">
    <location>
        <begin position="241"/>
        <end position="259"/>
    </location>
</feature>
<gene>
    <name evidence="2" type="ORF">A3A21_02080</name>
</gene>
<comment type="caution">
    <text evidence="2">The sequence shown here is derived from an EMBL/GenBank/DDBJ whole genome shotgun (WGS) entry which is preliminary data.</text>
</comment>
<feature type="transmembrane region" description="Helical" evidence="1">
    <location>
        <begin position="200"/>
        <end position="221"/>
    </location>
</feature>
<protein>
    <submittedName>
        <fullName evidence="2">Uncharacterized protein</fullName>
    </submittedName>
</protein>
<organism evidence="2 3">
    <name type="scientific">Candidatus Jorgensenbacteria bacterium RIFCSPLOWO2_01_FULL_45_25b</name>
    <dbReference type="NCBI Taxonomy" id="1798471"/>
    <lineage>
        <taxon>Bacteria</taxon>
        <taxon>Candidatus Joergenseniibacteriota</taxon>
    </lineage>
</organism>
<keyword evidence="1" id="KW-1133">Transmembrane helix</keyword>
<feature type="transmembrane region" description="Helical" evidence="1">
    <location>
        <begin position="160"/>
        <end position="188"/>
    </location>
</feature>
<evidence type="ECO:0000256" key="1">
    <source>
        <dbReference type="SAM" id="Phobius"/>
    </source>
</evidence>
<dbReference type="AlphaFoldDB" id="A0A1F6BZ13"/>
<dbReference type="Proteomes" id="UP000176996">
    <property type="component" value="Unassembled WGS sequence"/>
</dbReference>
<dbReference type="EMBL" id="MFKK01000004">
    <property type="protein sequence ID" value="OGG42150.1"/>
    <property type="molecule type" value="Genomic_DNA"/>
</dbReference>
<keyword evidence="1" id="KW-0812">Transmembrane</keyword>
<feature type="transmembrane region" description="Helical" evidence="1">
    <location>
        <begin position="118"/>
        <end position="139"/>
    </location>
</feature>
<feature type="transmembrane region" description="Helical" evidence="1">
    <location>
        <begin position="85"/>
        <end position="106"/>
    </location>
</feature>
<keyword evidence="1" id="KW-0472">Membrane</keyword>